<evidence type="ECO:0000313" key="1">
    <source>
        <dbReference type="EMBL" id="CDW89967.1"/>
    </source>
</evidence>
<keyword evidence="2" id="KW-1185">Reference proteome</keyword>
<evidence type="ECO:0000313" key="2">
    <source>
        <dbReference type="Proteomes" id="UP000039865"/>
    </source>
</evidence>
<dbReference type="InParanoid" id="A0A078B9P3"/>
<dbReference type="AlphaFoldDB" id="A0A078B9P3"/>
<name>A0A078B9P3_STYLE</name>
<protein>
    <submittedName>
        <fullName evidence="1">Uncharacterized protein</fullName>
    </submittedName>
</protein>
<gene>
    <name evidence="1" type="primary">Contig16730.g17824</name>
    <name evidence="1" type="ORF">STYLEM_19107</name>
</gene>
<dbReference type="EMBL" id="CCKQ01018028">
    <property type="protein sequence ID" value="CDW89967.1"/>
    <property type="molecule type" value="Genomic_DNA"/>
</dbReference>
<sequence length="86" mass="9782">MENSGYCIGRKASYKIQSSSSSKDQAFIIFEKMGPSLDQQIDKSTCQKLSTTAVMNIGIQLHLQEKMISYQLFTCQFIQKNNHFHG</sequence>
<reference evidence="1 2" key="1">
    <citation type="submission" date="2014-06" db="EMBL/GenBank/DDBJ databases">
        <authorList>
            <person name="Swart Estienne"/>
        </authorList>
    </citation>
    <scope>NUCLEOTIDE SEQUENCE [LARGE SCALE GENOMIC DNA]</scope>
    <source>
        <strain evidence="1 2">130c</strain>
    </source>
</reference>
<organism evidence="1 2">
    <name type="scientific">Stylonychia lemnae</name>
    <name type="common">Ciliate</name>
    <dbReference type="NCBI Taxonomy" id="5949"/>
    <lineage>
        <taxon>Eukaryota</taxon>
        <taxon>Sar</taxon>
        <taxon>Alveolata</taxon>
        <taxon>Ciliophora</taxon>
        <taxon>Intramacronucleata</taxon>
        <taxon>Spirotrichea</taxon>
        <taxon>Stichotrichia</taxon>
        <taxon>Sporadotrichida</taxon>
        <taxon>Oxytrichidae</taxon>
        <taxon>Stylonychinae</taxon>
        <taxon>Stylonychia</taxon>
    </lineage>
</organism>
<dbReference type="OrthoDB" id="3265205at2759"/>
<proteinExistence type="predicted"/>
<accession>A0A078B9P3</accession>
<dbReference type="Proteomes" id="UP000039865">
    <property type="component" value="Unassembled WGS sequence"/>
</dbReference>